<comment type="function">
    <text evidence="7">Key enzyme in folate metabolism. Catalyzes an essential reaction for de novo glycine and purine synthesis, and for DNA precursor synthesis.</text>
</comment>
<dbReference type="KEGG" id="aun:AWM73_04300"/>
<keyword evidence="4 7" id="KW-0554">One-carbon metabolism</keyword>
<evidence type="ECO:0000313" key="9">
    <source>
        <dbReference type="EMBL" id="MCY3052589.1"/>
    </source>
</evidence>
<dbReference type="GO" id="GO:0006730">
    <property type="term" value="P:one-carbon metabolic process"/>
    <property type="evidence" value="ECO:0007669"/>
    <property type="project" value="UniProtKB-KW"/>
</dbReference>
<gene>
    <name evidence="10" type="ORF">I6G68_05755</name>
    <name evidence="9" type="ORF">ODY43_01030</name>
</gene>
<evidence type="ECO:0000256" key="7">
    <source>
        <dbReference type="PIRNR" id="PIRNR000194"/>
    </source>
</evidence>
<proteinExistence type="inferred from homology"/>
<sequence length="166" mass="19511">MLIAIWAHAANGIIGKNNQLPWHISEDMKFFKQETLHKTVVMGRKTFESMGNRPLKERKNYILTRKKSLPGVKADNKDQVQIVNQMDEIIELAKAEDVMVIGGAEIYRLFWPYLDELRITNIAENVEGDTSFNPDLSQFRRYAVVDQDLNSESKYHYQFEFWERKK</sequence>
<dbReference type="EMBL" id="JAOTML010000001">
    <property type="protein sequence ID" value="MCY3052589.1"/>
    <property type="molecule type" value="Genomic_DNA"/>
</dbReference>
<dbReference type="RefSeq" id="WP_060778232.1">
    <property type="nucleotide sequence ID" value="NZ_CAJHLF010000002.1"/>
</dbReference>
<keyword evidence="12" id="KW-1185">Reference proteome</keyword>
<dbReference type="PRINTS" id="PR00070">
    <property type="entry name" value="DHFR"/>
</dbReference>
<dbReference type="EC" id="1.5.1.3" evidence="3 7"/>
<dbReference type="PROSITE" id="PS51330">
    <property type="entry name" value="DHFR_2"/>
    <property type="match status" value="1"/>
</dbReference>
<dbReference type="Pfam" id="PF00186">
    <property type="entry name" value="DHFR_1"/>
    <property type="match status" value="1"/>
</dbReference>
<evidence type="ECO:0000313" key="10">
    <source>
        <dbReference type="EMBL" id="QPS00900.1"/>
    </source>
</evidence>
<evidence type="ECO:0000256" key="3">
    <source>
        <dbReference type="ARBA" id="ARBA00012856"/>
    </source>
</evidence>
<reference evidence="9" key="2">
    <citation type="submission" date="2022-09" db="EMBL/GenBank/DDBJ databases">
        <title>Aerococcus urinae taxonomy study.</title>
        <authorList>
            <person name="Christensen J."/>
            <person name="Senneby E."/>
        </authorList>
    </citation>
    <scope>NUCLEOTIDE SEQUENCE</scope>
    <source>
        <strain evidence="9">NLD-066-U95</strain>
    </source>
</reference>
<protein>
    <recommendedName>
        <fullName evidence="3 7">Dihydrofolate reductase</fullName>
        <ecNumber evidence="3 7">1.5.1.3</ecNumber>
    </recommendedName>
</protein>
<comment type="catalytic activity">
    <reaction evidence="7">
        <text>(6S)-5,6,7,8-tetrahydrofolate + NADP(+) = 7,8-dihydrofolate + NADPH + H(+)</text>
        <dbReference type="Rhea" id="RHEA:15009"/>
        <dbReference type="ChEBI" id="CHEBI:15378"/>
        <dbReference type="ChEBI" id="CHEBI:57451"/>
        <dbReference type="ChEBI" id="CHEBI:57453"/>
        <dbReference type="ChEBI" id="CHEBI:57783"/>
        <dbReference type="ChEBI" id="CHEBI:58349"/>
        <dbReference type="EC" id="1.5.1.3"/>
    </reaction>
</comment>
<dbReference type="Gene3D" id="3.40.430.10">
    <property type="entry name" value="Dihydrofolate Reductase, subunit A"/>
    <property type="match status" value="1"/>
</dbReference>
<reference evidence="10 11" key="1">
    <citation type="submission" date="2020-12" db="EMBL/GenBank/DDBJ databases">
        <title>FDA dAtabase for Regulatory Grade micrObial Sequences (FDA-ARGOS): Supporting development and validation of Infectious Disease Dx tests.</title>
        <authorList>
            <person name="Sproer C."/>
            <person name="Gronow S."/>
            <person name="Severitt S."/>
            <person name="Schroder I."/>
            <person name="Tallon L."/>
            <person name="Sadzewicz L."/>
            <person name="Zhao X."/>
            <person name="Boylan J."/>
            <person name="Ott S."/>
            <person name="Bowen H."/>
            <person name="Vavikolanu K."/>
            <person name="Mehta A."/>
            <person name="Aluvathingal J."/>
            <person name="Nadendla S."/>
            <person name="Lowell S."/>
            <person name="Myers T."/>
            <person name="Yan Y."/>
            <person name="Sichtig H."/>
        </authorList>
    </citation>
    <scope>NUCLEOTIDE SEQUENCE [LARGE SCALE GENOMIC DNA]</scope>
    <source>
        <strain evidence="10 11">FDAARGOS_911</strain>
    </source>
</reference>
<accession>A0A0X8FEK3</accession>
<dbReference type="AlphaFoldDB" id="A0A0X8FEK3"/>
<dbReference type="EMBL" id="CP065662">
    <property type="protein sequence ID" value="QPS00900.1"/>
    <property type="molecule type" value="Genomic_DNA"/>
</dbReference>
<evidence type="ECO:0000256" key="5">
    <source>
        <dbReference type="ARBA" id="ARBA00022857"/>
    </source>
</evidence>
<keyword evidence="6 7" id="KW-0560">Oxidoreductase</keyword>
<evidence type="ECO:0000256" key="2">
    <source>
        <dbReference type="ARBA" id="ARBA00009539"/>
    </source>
</evidence>
<dbReference type="PANTHER" id="PTHR48069:SF3">
    <property type="entry name" value="DIHYDROFOLATE REDUCTASE"/>
    <property type="match status" value="1"/>
</dbReference>
<dbReference type="GO" id="GO:0004146">
    <property type="term" value="F:dihydrofolate reductase activity"/>
    <property type="evidence" value="ECO:0007669"/>
    <property type="project" value="UniProtKB-EC"/>
</dbReference>
<comment type="pathway">
    <text evidence="1 7">Cofactor biosynthesis; tetrahydrofolate biosynthesis; 5,6,7,8-tetrahydrofolate from 7,8-dihydrofolate: step 1/1.</text>
</comment>
<keyword evidence="5 7" id="KW-0521">NADP</keyword>
<comment type="similarity">
    <text evidence="2 7">Belongs to the dihydrofolate reductase family.</text>
</comment>
<evidence type="ECO:0000313" key="11">
    <source>
        <dbReference type="Proteomes" id="UP000594771"/>
    </source>
</evidence>
<evidence type="ECO:0000256" key="4">
    <source>
        <dbReference type="ARBA" id="ARBA00022563"/>
    </source>
</evidence>
<dbReference type="GO" id="GO:0046654">
    <property type="term" value="P:tetrahydrofolate biosynthetic process"/>
    <property type="evidence" value="ECO:0007669"/>
    <property type="project" value="UniProtKB-UniPathway"/>
</dbReference>
<feature type="domain" description="DHFR" evidence="8">
    <location>
        <begin position="1"/>
        <end position="164"/>
    </location>
</feature>
<dbReference type="OrthoDB" id="9804315at2"/>
<evidence type="ECO:0000259" key="8">
    <source>
        <dbReference type="PROSITE" id="PS51330"/>
    </source>
</evidence>
<dbReference type="Proteomes" id="UP000594771">
    <property type="component" value="Chromosome"/>
</dbReference>
<evidence type="ECO:0000256" key="6">
    <source>
        <dbReference type="ARBA" id="ARBA00023002"/>
    </source>
</evidence>
<dbReference type="InterPro" id="IPR012259">
    <property type="entry name" value="DHFR"/>
</dbReference>
<dbReference type="UniPathway" id="UPA00077">
    <property type="reaction ID" value="UER00158"/>
</dbReference>
<evidence type="ECO:0000313" key="12">
    <source>
        <dbReference type="Proteomes" id="UP001069145"/>
    </source>
</evidence>
<dbReference type="PANTHER" id="PTHR48069">
    <property type="entry name" value="DIHYDROFOLATE REDUCTASE"/>
    <property type="match status" value="1"/>
</dbReference>
<dbReference type="GeneID" id="35768003"/>
<dbReference type="CDD" id="cd00209">
    <property type="entry name" value="DHFR"/>
    <property type="match status" value="1"/>
</dbReference>
<dbReference type="PIRSF" id="PIRSF000194">
    <property type="entry name" value="DHFR"/>
    <property type="match status" value="1"/>
</dbReference>
<dbReference type="GO" id="GO:0050661">
    <property type="term" value="F:NADP binding"/>
    <property type="evidence" value="ECO:0007669"/>
    <property type="project" value="InterPro"/>
</dbReference>
<evidence type="ECO:0000256" key="1">
    <source>
        <dbReference type="ARBA" id="ARBA00004903"/>
    </source>
</evidence>
<dbReference type="GO" id="GO:0046655">
    <property type="term" value="P:folic acid metabolic process"/>
    <property type="evidence" value="ECO:0007669"/>
    <property type="project" value="TreeGrafter"/>
</dbReference>
<dbReference type="Proteomes" id="UP001069145">
    <property type="component" value="Unassembled WGS sequence"/>
</dbReference>
<organism evidence="10 11">
    <name type="scientific">Aerococcus urinae</name>
    <dbReference type="NCBI Taxonomy" id="1376"/>
    <lineage>
        <taxon>Bacteria</taxon>
        <taxon>Bacillati</taxon>
        <taxon>Bacillota</taxon>
        <taxon>Bacilli</taxon>
        <taxon>Lactobacillales</taxon>
        <taxon>Aerococcaceae</taxon>
        <taxon>Aerococcus</taxon>
    </lineage>
</organism>
<dbReference type="InterPro" id="IPR001796">
    <property type="entry name" value="DHFR_dom"/>
</dbReference>
<dbReference type="InterPro" id="IPR024072">
    <property type="entry name" value="DHFR-like_dom_sf"/>
</dbReference>
<dbReference type="GO" id="GO:0005829">
    <property type="term" value="C:cytosol"/>
    <property type="evidence" value="ECO:0007669"/>
    <property type="project" value="TreeGrafter"/>
</dbReference>
<dbReference type="SUPFAM" id="SSF53597">
    <property type="entry name" value="Dihydrofolate reductase-like"/>
    <property type="match status" value="1"/>
</dbReference>
<dbReference type="GO" id="GO:0046452">
    <property type="term" value="P:dihydrofolate metabolic process"/>
    <property type="evidence" value="ECO:0007669"/>
    <property type="project" value="TreeGrafter"/>
</dbReference>
<name>A0A0X8FEK3_9LACT</name>